<organism evidence="2 3">
    <name type="scientific">Streptomyces brasiliensis</name>
    <dbReference type="NCBI Taxonomy" id="1954"/>
    <lineage>
        <taxon>Bacteria</taxon>
        <taxon>Bacillati</taxon>
        <taxon>Actinomycetota</taxon>
        <taxon>Actinomycetes</taxon>
        <taxon>Kitasatosporales</taxon>
        <taxon>Streptomycetaceae</taxon>
        <taxon>Streptomyces</taxon>
    </lineage>
</organism>
<accession>A0A917L203</accession>
<dbReference type="EMBL" id="BMQA01000025">
    <property type="protein sequence ID" value="GGJ40959.1"/>
    <property type="molecule type" value="Genomic_DNA"/>
</dbReference>
<dbReference type="RefSeq" id="WP_189314468.1">
    <property type="nucleotide sequence ID" value="NZ_BMQA01000025.1"/>
</dbReference>
<evidence type="ECO:0000313" key="2">
    <source>
        <dbReference type="EMBL" id="GGJ40959.1"/>
    </source>
</evidence>
<comment type="caution">
    <text evidence="2">The sequence shown here is derived from an EMBL/GenBank/DDBJ whole genome shotgun (WGS) entry which is preliminary data.</text>
</comment>
<evidence type="ECO:0000256" key="1">
    <source>
        <dbReference type="SAM" id="MobiDB-lite"/>
    </source>
</evidence>
<dbReference type="AlphaFoldDB" id="A0A917L203"/>
<reference evidence="2" key="2">
    <citation type="submission" date="2020-09" db="EMBL/GenBank/DDBJ databases">
        <authorList>
            <person name="Sun Q."/>
            <person name="Ohkuma M."/>
        </authorList>
    </citation>
    <scope>NUCLEOTIDE SEQUENCE</scope>
    <source>
        <strain evidence="2">JCM 3086</strain>
    </source>
</reference>
<feature type="region of interest" description="Disordered" evidence="1">
    <location>
        <begin position="27"/>
        <end position="50"/>
    </location>
</feature>
<keyword evidence="3" id="KW-1185">Reference proteome</keyword>
<dbReference type="Proteomes" id="UP000657574">
    <property type="component" value="Unassembled WGS sequence"/>
</dbReference>
<proteinExistence type="predicted"/>
<feature type="compositionally biased region" description="Low complexity" evidence="1">
    <location>
        <begin position="39"/>
        <end position="50"/>
    </location>
</feature>
<protein>
    <submittedName>
        <fullName evidence="2">Uncharacterized protein</fullName>
    </submittedName>
</protein>
<name>A0A917L203_9ACTN</name>
<evidence type="ECO:0000313" key="3">
    <source>
        <dbReference type="Proteomes" id="UP000657574"/>
    </source>
</evidence>
<reference evidence="2" key="1">
    <citation type="journal article" date="2014" name="Int. J. Syst. Evol. Microbiol.">
        <title>Complete genome sequence of Corynebacterium casei LMG S-19264T (=DSM 44701T), isolated from a smear-ripened cheese.</title>
        <authorList>
            <consortium name="US DOE Joint Genome Institute (JGI-PGF)"/>
            <person name="Walter F."/>
            <person name="Albersmeier A."/>
            <person name="Kalinowski J."/>
            <person name="Ruckert C."/>
        </authorList>
    </citation>
    <scope>NUCLEOTIDE SEQUENCE</scope>
    <source>
        <strain evidence="2">JCM 3086</strain>
    </source>
</reference>
<sequence length="89" mass="8828">MVKGDTDISSATTTTILVALAAERAGAPDAGSGFGGAPAAGSTGRVRGGSVWSSGTGALSFPCNEMVVVMSHAEVLTVHEDTMQPVHAI</sequence>
<gene>
    <name evidence="2" type="ORF">GCM10010121_060000</name>
</gene>